<evidence type="ECO:0000256" key="1">
    <source>
        <dbReference type="ARBA" id="ARBA00005306"/>
    </source>
</evidence>
<dbReference type="GO" id="GO:0006412">
    <property type="term" value="P:translation"/>
    <property type="evidence" value="ECO:0007669"/>
    <property type="project" value="UniProtKB-KW"/>
</dbReference>
<dbReference type="GO" id="GO:0005524">
    <property type="term" value="F:ATP binding"/>
    <property type="evidence" value="ECO:0007669"/>
    <property type="project" value="UniProtKB-KW"/>
</dbReference>
<protein>
    <submittedName>
        <fullName evidence="11">Asp-tRNA(Asn)/Glu-tRNA(Gln) amidotransferase subunit GatB</fullName>
    </submittedName>
</protein>
<keyword evidence="6" id="KW-0648">Protein biosynthesis</keyword>
<dbReference type="AlphaFoldDB" id="A0A9D1MJY3"/>
<dbReference type="InterPro" id="IPR018027">
    <property type="entry name" value="Asn/Gln_amidotransferase"/>
</dbReference>
<dbReference type="SUPFAM" id="SSF89095">
    <property type="entry name" value="GatB/YqeY motif"/>
    <property type="match status" value="1"/>
</dbReference>
<dbReference type="InterPro" id="IPR004413">
    <property type="entry name" value="GatB"/>
</dbReference>
<proteinExistence type="inferred from homology"/>
<comment type="catalytic activity">
    <reaction evidence="9">
        <text>L-glutamyl-tRNA(Gln) + L-glutamine + ATP + H2O = L-glutaminyl-tRNA(Gln) + L-glutamate + ADP + phosphate + H(+)</text>
        <dbReference type="Rhea" id="RHEA:17521"/>
        <dbReference type="Rhea" id="RHEA-COMP:9681"/>
        <dbReference type="Rhea" id="RHEA-COMP:9684"/>
        <dbReference type="ChEBI" id="CHEBI:15377"/>
        <dbReference type="ChEBI" id="CHEBI:15378"/>
        <dbReference type="ChEBI" id="CHEBI:29985"/>
        <dbReference type="ChEBI" id="CHEBI:30616"/>
        <dbReference type="ChEBI" id="CHEBI:43474"/>
        <dbReference type="ChEBI" id="CHEBI:58359"/>
        <dbReference type="ChEBI" id="CHEBI:78520"/>
        <dbReference type="ChEBI" id="CHEBI:78521"/>
        <dbReference type="ChEBI" id="CHEBI:456216"/>
    </reaction>
</comment>
<evidence type="ECO:0000256" key="3">
    <source>
        <dbReference type="ARBA" id="ARBA00022598"/>
    </source>
</evidence>
<dbReference type="Pfam" id="PF02934">
    <property type="entry name" value="GatB_N"/>
    <property type="match status" value="1"/>
</dbReference>
<comment type="catalytic activity">
    <reaction evidence="8">
        <text>L-aspartyl-tRNA(Asn) + L-glutamine + ATP + H2O = L-asparaginyl-tRNA(Asn) + L-glutamate + ADP + phosphate + 2 H(+)</text>
        <dbReference type="Rhea" id="RHEA:14513"/>
        <dbReference type="Rhea" id="RHEA-COMP:9674"/>
        <dbReference type="Rhea" id="RHEA-COMP:9677"/>
        <dbReference type="ChEBI" id="CHEBI:15377"/>
        <dbReference type="ChEBI" id="CHEBI:15378"/>
        <dbReference type="ChEBI" id="CHEBI:29985"/>
        <dbReference type="ChEBI" id="CHEBI:30616"/>
        <dbReference type="ChEBI" id="CHEBI:43474"/>
        <dbReference type="ChEBI" id="CHEBI:58359"/>
        <dbReference type="ChEBI" id="CHEBI:78515"/>
        <dbReference type="ChEBI" id="CHEBI:78516"/>
        <dbReference type="ChEBI" id="CHEBI:456216"/>
    </reaction>
</comment>
<evidence type="ECO:0000313" key="11">
    <source>
        <dbReference type="EMBL" id="HIU61590.1"/>
    </source>
</evidence>
<evidence type="ECO:0000256" key="2">
    <source>
        <dbReference type="ARBA" id="ARBA00011123"/>
    </source>
</evidence>
<dbReference type="Pfam" id="PF02637">
    <property type="entry name" value="GatB_Yqey"/>
    <property type="match status" value="1"/>
</dbReference>
<dbReference type="EMBL" id="DVNE01000026">
    <property type="protein sequence ID" value="HIU61590.1"/>
    <property type="molecule type" value="Genomic_DNA"/>
</dbReference>
<gene>
    <name evidence="11" type="primary">gatB</name>
    <name evidence="11" type="ORF">IAB69_02965</name>
</gene>
<comment type="subunit">
    <text evidence="2">Heterotrimer of A, B and C subunits.</text>
</comment>
<evidence type="ECO:0000256" key="6">
    <source>
        <dbReference type="ARBA" id="ARBA00022917"/>
    </source>
</evidence>
<reference evidence="11" key="2">
    <citation type="journal article" date="2021" name="PeerJ">
        <title>Extensive microbial diversity within the chicken gut microbiome revealed by metagenomics and culture.</title>
        <authorList>
            <person name="Gilroy R."/>
            <person name="Ravi A."/>
            <person name="Getino M."/>
            <person name="Pursley I."/>
            <person name="Horton D.L."/>
            <person name="Alikhan N.F."/>
            <person name="Baker D."/>
            <person name="Gharbi K."/>
            <person name="Hall N."/>
            <person name="Watson M."/>
            <person name="Adriaenssens E.M."/>
            <person name="Foster-Nyarko E."/>
            <person name="Jarju S."/>
            <person name="Secka A."/>
            <person name="Antonio M."/>
            <person name="Oren A."/>
            <person name="Chaudhuri R.R."/>
            <person name="La Ragione R."/>
            <person name="Hildebrand F."/>
            <person name="Pallen M.J."/>
        </authorList>
    </citation>
    <scope>NUCLEOTIDE SEQUENCE</scope>
    <source>
        <strain evidence="11">CHK195-12923</strain>
    </source>
</reference>
<evidence type="ECO:0000259" key="10">
    <source>
        <dbReference type="SMART" id="SM00845"/>
    </source>
</evidence>
<evidence type="ECO:0000256" key="4">
    <source>
        <dbReference type="ARBA" id="ARBA00022741"/>
    </source>
</evidence>
<dbReference type="SUPFAM" id="SSF55931">
    <property type="entry name" value="Glutamine synthetase/guanido kinase"/>
    <property type="match status" value="1"/>
</dbReference>
<evidence type="ECO:0000256" key="5">
    <source>
        <dbReference type="ARBA" id="ARBA00022840"/>
    </source>
</evidence>
<sequence>QYDKPLCEHGYVELESGKRIRITRIHIEEDAGKLVHERGHTFIDYNRGGVPLIEIVSEPDISSPQEAREYVEKLQLIMRYIGVSDCRMQEGSLRCDVNISLKREVDTRPGTRTEIKNMNSLNFIERAMEYEAARQAEILDGGGKVEQATLRYDETTGETYVMRTKEDAQDYRYFPEPDLPEITIPQSVMDKTAAHMPELPLQKFRRYTQELGISEHNARLIYKYVAVCRYFEKCLEAGASAKNASNLITGTVFSVLATEEEKENFALPLTEEQFAFIVKCLDEGKINFTFARQTLLEILAGRQKFSSDLFAAAGGGVADEQLEALCAEAIKSNSAAVEDILSGKLKAMGSLYGYIKRASGGRADIKKCEVIIKKLLNIL</sequence>
<dbReference type="InterPro" id="IPR003789">
    <property type="entry name" value="Asn/Gln_tRNA_amidoTrase-B-like"/>
</dbReference>
<dbReference type="InterPro" id="IPR017958">
    <property type="entry name" value="Gln-tRNA_amidoTrfase_suB_CS"/>
</dbReference>
<accession>A0A9D1MJY3</accession>
<dbReference type="Proteomes" id="UP000824110">
    <property type="component" value="Unassembled WGS sequence"/>
</dbReference>
<comment type="caution">
    <text evidence="11">The sequence shown here is derived from an EMBL/GenBank/DDBJ whole genome shotgun (WGS) entry which is preliminary data.</text>
</comment>
<dbReference type="Gene3D" id="1.10.10.410">
    <property type="match status" value="1"/>
</dbReference>
<dbReference type="InterPro" id="IPR023168">
    <property type="entry name" value="GatB_Yqey_C_2"/>
</dbReference>
<evidence type="ECO:0000256" key="7">
    <source>
        <dbReference type="ARBA" id="ARBA00024799"/>
    </source>
</evidence>
<reference evidence="11" key="1">
    <citation type="submission" date="2020-10" db="EMBL/GenBank/DDBJ databases">
        <authorList>
            <person name="Gilroy R."/>
        </authorList>
    </citation>
    <scope>NUCLEOTIDE SEQUENCE</scope>
    <source>
        <strain evidence="11">CHK195-12923</strain>
    </source>
</reference>
<dbReference type="GO" id="GO:0016884">
    <property type="term" value="F:carbon-nitrogen ligase activity, with glutamine as amido-N-donor"/>
    <property type="evidence" value="ECO:0007669"/>
    <property type="project" value="InterPro"/>
</dbReference>
<dbReference type="NCBIfam" id="TIGR00133">
    <property type="entry name" value="gatB"/>
    <property type="match status" value="1"/>
</dbReference>
<dbReference type="InterPro" id="IPR006075">
    <property type="entry name" value="Asn/Gln-tRNA_Trfase_suB/E_cat"/>
</dbReference>
<feature type="non-terminal residue" evidence="11">
    <location>
        <position position="1"/>
    </location>
</feature>
<evidence type="ECO:0000313" key="12">
    <source>
        <dbReference type="Proteomes" id="UP000824110"/>
    </source>
</evidence>
<organism evidence="11 12">
    <name type="scientific">Candidatus Coproplasma excrementigallinarum</name>
    <dbReference type="NCBI Taxonomy" id="2840747"/>
    <lineage>
        <taxon>Bacteria</taxon>
        <taxon>Bacillati</taxon>
        <taxon>Bacillota</taxon>
        <taxon>Clostridia</taxon>
        <taxon>Eubacteriales</taxon>
        <taxon>Candidatus Coproplasma</taxon>
    </lineage>
</organism>
<keyword evidence="5" id="KW-0067">ATP-binding</keyword>
<dbReference type="InterPro" id="IPR014746">
    <property type="entry name" value="Gln_synth/guanido_kin_cat_dom"/>
</dbReference>
<dbReference type="PANTHER" id="PTHR11659">
    <property type="entry name" value="GLUTAMYL-TRNA GLN AMIDOTRANSFERASE SUBUNIT B MITOCHONDRIAL AND PROKARYOTIC PET112-RELATED"/>
    <property type="match status" value="1"/>
</dbReference>
<dbReference type="PROSITE" id="PS01234">
    <property type="entry name" value="GATB"/>
    <property type="match status" value="1"/>
</dbReference>
<dbReference type="InterPro" id="IPR042114">
    <property type="entry name" value="GatB_C_1"/>
</dbReference>
<name>A0A9D1MJY3_9FIRM</name>
<comment type="function">
    <text evidence="7">Allows the formation of correctly charged Asn-tRNA(Asn) or Gln-tRNA(Gln) through the transamidation of misacylated Asp-tRNA(Asn) or Glu-tRNA(Gln) in organisms which lack either or both of asparaginyl-tRNA or glutaminyl-tRNA synthetases. The reaction takes place in the presence of glutamine and ATP through an activated phospho-Asp-tRNA(Asn) or phospho-Glu-tRNA(Gln).</text>
</comment>
<dbReference type="SMART" id="SM00845">
    <property type="entry name" value="GatB_Yqey"/>
    <property type="match status" value="1"/>
</dbReference>
<dbReference type="InterPro" id="IPR017959">
    <property type="entry name" value="Asn/Gln-tRNA_amidoTrfase_suB/E"/>
</dbReference>
<evidence type="ECO:0000256" key="8">
    <source>
        <dbReference type="ARBA" id="ARBA00047380"/>
    </source>
</evidence>
<feature type="domain" description="Asn/Gln amidotransferase" evidence="10">
    <location>
        <begin position="229"/>
        <end position="376"/>
    </location>
</feature>
<dbReference type="Gene3D" id="1.10.150.380">
    <property type="entry name" value="GatB domain, N-terminal subdomain"/>
    <property type="match status" value="1"/>
</dbReference>
<evidence type="ECO:0000256" key="9">
    <source>
        <dbReference type="ARBA" id="ARBA00047913"/>
    </source>
</evidence>
<keyword evidence="3" id="KW-0436">Ligase</keyword>
<dbReference type="NCBIfam" id="NF004012">
    <property type="entry name" value="PRK05477.1-2"/>
    <property type="match status" value="1"/>
</dbReference>
<keyword evidence="4" id="KW-0547">Nucleotide-binding</keyword>
<comment type="similarity">
    <text evidence="1">Belongs to the GatB/GatE family. GatB subfamily.</text>
</comment>